<dbReference type="Gene3D" id="1.10.238.200">
    <property type="entry name" value="Cullin, PONY binding domain"/>
    <property type="match status" value="1"/>
</dbReference>
<dbReference type="EMBL" id="FO082271">
    <property type="protein sequence ID" value="CCO17774.1"/>
    <property type="molecule type" value="Genomic_DNA"/>
</dbReference>
<evidence type="ECO:0000313" key="4">
    <source>
        <dbReference type="Proteomes" id="UP000198341"/>
    </source>
</evidence>
<gene>
    <name evidence="3" type="ORF">Bathy08g00160</name>
</gene>
<dbReference type="GeneID" id="19013995"/>
<dbReference type="InterPro" id="IPR005176">
    <property type="entry name" value="PONY_dom"/>
</dbReference>
<reference evidence="3 4" key="1">
    <citation type="submission" date="2011-10" db="EMBL/GenBank/DDBJ databases">
        <authorList>
            <person name="Genoscope - CEA"/>
        </authorList>
    </citation>
    <scope>NUCLEOTIDE SEQUENCE [LARGE SCALE GENOMIC DNA]</scope>
    <source>
        <strain evidence="3 4">RCC 1105</strain>
    </source>
</reference>
<dbReference type="Proteomes" id="UP000198341">
    <property type="component" value="Chromosome 8"/>
</dbReference>
<dbReference type="InterPro" id="IPR042460">
    <property type="entry name" value="DCN1-like_PONY"/>
</dbReference>
<feature type="region of interest" description="Disordered" evidence="1">
    <location>
        <begin position="284"/>
        <end position="305"/>
    </location>
</feature>
<dbReference type="Pfam" id="PF03556">
    <property type="entry name" value="Cullin_binding"/>
    <property type="match status" value="1"/>
</dbReference>
<protein>
    <recommendedName>
        <fullName evidence="2">DCUN1 domain-containing protein</fullName>
    </recommendedName>
</protein>
<dbReference type="AlphaFoldDB" id="K8EIC7"/>
<feature type="domain" description="DCUN1" evidence="2">
    <location>
        <begin position="81"/>
        <end position="238"/>
    </location>
</feature>
<feature type="region of interest" description="Disordered" evidence="1">
    <location>
        <begin position="134"/>
        <end position="157"/>
    </location>
</feature>
<name>K8EIC7_9CHLO</name>
<sequence length="333" mass="37409">MKSGGKKEEVKIEREEHVRDVFENFRTSKITRDDVARLRLNNSSSSSINSDKSSNSLKSVDDGTTRTIIDVLREIFLQRREEDEEDCAKFYHFCFLACLKGKTEGTNATISVHEACELWSFLLSSTKKQQLRKSSSSLSIEEGGAPPRTTTATTTNTPSSVLAKGMLLPRWMNRTFCKFCTERASSSSSPTSSVSPIVDENTFLRTLDFARSYRKNNGCMQDWYGKQQWPTLIDDFVSSLGREKNTTNENDKSVGNDDADQNRMDEELASSSLAADVAFRRGKGGRVGMKTVHPRGQKRKEQEANVEVLSSQLSSALETKKRKTGGIRLDYFD</sequence>
<evidence type="ECO:0000256" key="1">
    <source>
        <dbReference type="SAM" id="MobiDB-lite"/>
    </source>
</evidence>
<organism evidence="3 4">
    <name type="scientific">Bathycoccus prasinos</name>
    <dbReference type="NCBI Taxonomy" id="41875"/>
    <lineage>
        <taxon>Eukaryota</taxon>
        <taxon>Viridiplantae</taxon>
        <taxon>Chlorophyta</taxon>
        <taxon>Mamiellophyceae</taxon>
        <taxon>Mamiellales</taxon>
        <taxon>Bathycoccaceae</taxon>
        <taxon>Bathycoccus</taxon>
    </lineage>
</organism>
<dbReference type="RefSeq" id="XP_007511653.1">
    <property type="nucleotide sequence ID" value="XM_007511591.1"/>
</dbReference>
<feature type="region of interest" description="Disordered" evidence="1">
    <location>
        <begin position="242"/>
        <end position="262"/>
    </location>
</feature>
<evidence type="ECO:0000313" key="3">
    <source>
        <dbReference type="EMBL" id="CCO17774.1"/>
    </source>
</evidence>
<proteinExistence type="predicted"/>
<keyword evidence="4" id="KW-1185">Reference proteome</keyword>
<evidence type="ECO:0000259" key="2">
    <source>
        <dbReference type="Pfam" id="PF03556"/>
    </source>
</evidence>
<dbReference type="KEGG" id="bpg:Bathy08g00160"/>
<accession>K8EIC7</accession>